<dbReference type="SUPFAM" id="SSF51735">
    <property type="entry name" value="NAD(P)-binding Rossmann-fold domains"/>
    <property type="match status" value="1"/>
</dbReference>
<dbReference type="InterPro" id="IPR051609">
    <property type="entry name" value="NmrA/Isoflavone_reductase-like"/>
</dbReference>
<proteinExistence type="predicted"/>
<organism evidence="4 5">
    <name type="scientific">Cyphellophora attinorum</name>
    <dbReference type="NCBI Taxonomy" id="1664694"/>
    <lineage>
        <taxon>Eukaryota</taxon>
        <taxon>Fungi</taxon>
        <taxon>Dikarya</taxon>
        <taxon>Ascomycota</taxon>
        <taxon>Pezizomycotina</taxon>
        <taxon>Eurotiomycetes</taxon>
        <taxon>Chaetothyriomycetidae</taxon>
        <taxon>Chaetothyriales</taxon>
        <taxon>Cyphellophoraceae</taxon>
        <taxon>Cyphellophora</taxon>
    </lineage>
</organism>
<dbReference type="PANTHER" id="PTHR47706">
    <property type="entry name" value="NMRA-LIKE FAMILY PROTEIN"/>
    <property type="match status" value="1"/>
</dbReference>
<keyword evidence="5" id="KW-1185">Reference proteome</keyword>
<dbReference type="RefSeq" id="XP_018003347.1">
    <property type="nucleotide sequence ID" value="XM_018147407.1"/>
</dbReference>
<accession>A0A0N1H8P0</accession>
<sequence length="294" mass="32373">MVLMKIAIAGTNGLAQLLAHEIESSSTSQFVFLSRRPVEGLAKKGWQVMVVDYRDQRALQFKLAGTDVVLSTVCGDAQVALMEAAAAAKVKRFVPSEFSGNPSRRPTSDLIDKGHRRAIVRLAGLESTGMRFCTFTCGVFYERFGPGGLAQVQIAKGSGIDAEGCFLLNVRRCTAKLPPSRGQDGSSVKVSMVSLRDLARSIVAALKLKTWLEMEAAATMRGRRFDVQELSRPSLVSAISSAQHARDLDKELQLHHLLATSDGWFDFSQPDLNTRIDLQFEPFRSWLQRVWADA</sequence>
<dbReference type="GeneID" id="28739287"/>
<dbReference type="Proteomes" id="UP000038010">
    <property type="component" value="Unassembled WGS sequence"/>
</dbReference>
<comment type="caution">
    <text evidence="4">The sequence shown here is derived from an EMBL/GenBank/DDBJ whole genome shotgun (WGS) entry which is preliminary data.</text>
</comment>
<dbReference type="Pfam" id="PF05368">
    <property type="entry name" value="NmrA"/>
    <property type="match status" value="1"/>
</dbReference>
<evidence type="ECO:0000256" key="2">
    <source>
        <dbReference type="ARBA" id="ARBA00023002"/>
    </source>
</evidence>
<evidence type="ECO:0000256" key="1">
    <source>
        <dbReference type="ARBA" id="ARBA00022857"/>
    </source>
</evidence>
<protein>
    <recommendedName>
        <fullName evidence="3">NmrA-like domain-containing protein</fullName>
    </recommendedName>
</protein>
<evidence type="ECO:0000313" key="4">
    <source>
        <dbReference type="EMBL" id="KPI43384.1"/>
    </source>
</evidence>
<dbReference type="VEuPathDB" id="FungiDB:AB675_7068"/>
<dbReference type="AlphaFoldDB" id="A0A0N1H8P0"/>
<reference evidence="4 5" key="1">
    <citation type="submission" date="2015-06" db="EMBL/GenBank/DDBJ databases">
        <title>Draft genome of the ant-associated black yeast Phialophora attae CBS 131958.</title>
        <authorList>
            <person name="Moreno L.F."/>
            <person name="Stielow B.J."/>
            <person name="de Hoog S."/>
            <person name="Vicente V.A."/>
            <person name="Weiss V.A."/>
            <person name="de Vries M."/>
            <person name="Cruz L.M."/>
            <person name="Souza E.M."/>
        </authorList>
    </citation>
    <scope>NUCLEOTIDE SEQUENCE [LARGE SCALE GENOMIC DNA]</scope>
    <source>
        <strain evidence="4 5">CBS 131958</strain>
    </source>
</reference>
<keyword evidence="2" id="KW-0560">Oxidoreductase</keyword>
<dbReference type="GO" id="GO:0016491">
    <property type="term" value="F:oxidoreductase activity"/>
    <property type="evidence" value="ECO:0007669"/>
    <property type="project" value="UniProtKB-KW"/>
</dbReference>
<feature type="domain" description="NmrA-like" evidence="3">
    <location>
        <begin position="38"/>
        <end position="207"/>
    </location>
</feature>
<dbReference type="InterPro" id="IPR036291">
    <property type="entry name" value="NAD(P)-bd_dom_sf"/>
</dbReference>
<gene>
    <name evidence="4" type="ORF">AB675_7068</name>
</gene>
<dbReference type="EMBL" id="LFJN01000005">
    <property type="protein sequence ID" value="KPI43384.1"/>
    <property type="molecule type" value="Genomic_DNA"/>
</dbReference>
<dbReference type="InterPro" id="IPR008030">
    <property type="entry name" value="NmrA-like"/>
</dbReference>
<dbReference type="Gene3D" id="3.40.50.720">
    <property type="entry name" value="NAD(P)-binding Rossmann-like Domain"/>
    <property type="match status" value="1"/>
</dbReference>
<evidence type="ECO:0000313" key="5">
    <source>
        <dbReference type="Proteomes" id="UP000038010"/>
    </source>
</evidence>
<keyword evidence="1" id="KW-0521">NADP</keyword>
<dbReference type="OrthoDB" id="10000533at2759"/>
<name>A0A0N1H8P0_9EURO</name>
<dbReference type="PANTHER" id="PTHR47706:SF5">
    <property type="entry name" value="ISOFLAVONE REDUCTASE"/>
    <property type="match status" value="1"/>
</dbReference>
<evidence type="ECO:0000259" key="3">
    <source>
        <dbReference type="Pfam" id="PF05368"/>
    </source>
</evidence>